<proteinExistence type="predicted"/>
<protein>
    <submittedName>
        <fullName evidence="2">Uncharacterized protein</fullName>
    </submittedName>
</protein>
<feature type="transmembrane region" description="Helical" evidence="1">
    <location>
        <begin position="57"/>
        <end position="78"/>
    </location>
</feature>
<name>A0ABU8HI09_9BACI</name>
<sequence>MTLWTFYLALLGTASIAAFRREANKTSSLKFDFFLSIITWVGLFGYVTNIQMLNSTFWKLAFVIILVWDILFTLFYPTDEEVPIWARSIGLIFLFPLYLGLYRYAFE</sequence>
<accession>A0ABU8HI09</accession>
<feature type="transmembrane region" description="Helical" evidence="1">
    <location>
        <begin position="33"/>
        <end position="50"/>
    </location>
</feature>
<dbReference type="Proteomes" id="UP001312865">
    <property type="component" value="Unassembled WGS sequence"/>
</dbReference>
<dbReference type="RefSeq" id="WP_336588481.1">
    <property type="nucleotide sequence ID" value="NZ_JBBAXC010000019.1"/>
</dbReference>
<dbReference type="EMBL" id="JBBAXC010000019">
    <property type="protein sequence ID" value="MEI5909033.1"/>
    <property type="molecule type" value="Genomic_DNA"/>
</dbReference>
<keyword evidence="1" id="KW-1133">Transmembrane helix</keyword>
<comment type="caution">
    <text evidence="2">The sequence shown here is derived from an EMBL/GenBank/DDBJ whole genome shotgun (WGS) entry which is preliminary data.</text>
</comment>
<reference evidence="2 3" key="1">
    <citation type="journal article" date="2018" name="J. Microbiol.">
        <title>Bacillus spongiae sp. nov., isolated from sponge of Jeju Island.</title>
        <authorList>
            <person name="Lee G.E."/>
            <person name="Im W.T."/>
            <person name="Park J.S."/>
        </authorList>
    </citation>
    <scope>NUCLEOTIDE SEQUENCE [LARGE SCALE GENOMIC DNA]</scope>
    <source>
        <strain evidence="2 3">135PIL107-10</strain>
    </source>
</reference>
<keyword evidence="1" id="KW-0812">Transmembrane</keyword>
<keyword evidence="3" id="KW-1185">Reference proteome</keyword>
<keyword evidence="1" id="KW-0472">Membrane</keyword>
<feature type="transmembrane region" description="Helical" evidence="1">
    <location>
        <begin position="84"/>
        <end position="105"/>
    </location>
</feature>
<organism evidence="2 3">
    <name type="scientific">Bacillus spongiae</name>
    <dbReference type="NCBI Taxonomy" id="2683610"/>
    <lineage>
        <taxon>Bacteria</taxon>
        <taxon>Bacillati</taxon>
        <taxon>Bacillota</taxon>
        <taxon>Bacilli</taxon>
        <taxon>Bacillales</taxon>
        <taxon>Bacillaceae</taxon>
        <taxon>Bacillus</taxon>
    </lineage>
</organism>
<gene>
    <name evidence="2" type="ORF">WAK64_18445</name>
</gene>
<evidence type="ECO:0000313" key="3">
    <source>
        <dbReference type="Proteomes" id="UP001312865"/>
    </source>
</evidence>
<evidence type="ECO:0000313" key="2">
    <source>
        <dbReference type="EMBL" id="MEI5909033.1"/>
    </source>
</evidence>
<evidence type="ECO:0000256" key="1">
    <source>
        <dbReference type="SAM" id="Phobius"/>
    </source>
</evidence>